<dbReference type="GO" id="GO:0022008">
    <property type="term" value="P:neurogenesis"/>
    <property type="evidence" value="ECO:0007669"/>
    <property type="project" value="TreeGrafter"/>
</dbReference>
<proteinExistence type="predicted"/>
<organism evidence="2 3">
    <name type="scientific">Cloeon dipterum</name>
    <dbReference type="NCBI Taxonomy" id="197152"/>
    <lineage>
        <taxon>Eukaryota</taxon>
        <taxon>Metazoa</taxon>
        <taxon>Ecdysozoa</taxon>
        <taxon>Arthropoda</taxon>
        <taxon>Hexapoda</taxon>
        <taxon>Insecta</taxon>
        <taxon>Pterygota</taxon>
        <taxon>Palaeoptera</taxon>
        <taxon>Ephemeroptera</taxon>
        <taxon>Pisciforma</taxon>
        <taxon>Baetidae</taxon>
        <taxon>Cloeon</taxon>
    </lineage>
</organism>
<dbReference type="InterPro" id="IPR000210">
    <property type="entry name" value="BTB/POZ_dom"/>
</dbReference>
<feature type="domain" description="BTB" evidence="1">
    <location>
        <begin position="23"/>
        <end position="127"/>
    </location>
</feature>
<dbReference type="InterPro" id="IPR011333">
    <property type="entry name" value="SKP1/BTB/POZ_sf"/>
</dbReference>
<protein>
    <recommendedName>
        <fullName evidence="1">BTB domain-containing protein</fullName>
    </recommendedName>
</protein>
<dbReference type="PANTHER" id="PTHR45774:SF4">
    <property type="entry name" value="AXUNDEAD, ISOFORM F"/>
    <property type="match status" value="1"/>
</dbReference>
<dbReference type="Gene3D" id="3.30.710.10">
    <property type="entry name" value="Potassium Channel Kv1.1, Chain A"/>
    <property type="match status" value="1"/>
</dbReference>
<dbReference type="Proteomes" id="UP000494165">
    <property type="component" value="Unassembled WGS sequence"/>
</dbReference>
<dbReference type="PANTHER" id="PTHR45774">
    <property type="entry name" value="BTB/POZ DOMAIN-CONTAINING"/>
    <property type="match status" value="1"/>
</dbReference>
<dbReference type="AlphaFoldDB" id="A0A8S1C8M7"/>
<keyword evidence="3" id="KW-1185">Reference proteome</keyword>
<evidence type="ECO:0000313" key="2">
    <source>
        <dbReference type="EMBL" id="CAB3365130.1"/>
    </source>
</evidence>
<dbReference type="GO" id="GO:0005829">
    <property type="term" value="C:cytosol"/>
    <property type="evidence" value="ECO:0007669"/>
    <property type="project" value="TreeGrafter"/>
</dbReference>
<gene>
    <name evidence="2" type="ORF">CLODIP_2_CD06711</name>
</gene>
<evidence type="ECO:0000313" key="3">
    <source>
        <dbReference type="Proteomes" id="UP000494165"/>
    </source>
</evidence>
<reference evidence="2 3" key="1">
    <citation type="submission" date="2020-04" db="EMBL/GenBank/DDBJ databases">
        <authorList>
            <person name="Alioto T."/>
            <person name="Alioto T."/>
            <person name="Gomez Garrido J."/>
        </authorList>
    </citation>
    <scope>NUCLEOTIDE SEQUENCE [LARGE SCALE GENOMIC DNA]</scope>
</reference>
<comment type="caution">
    <text evidence="2">The sequence shown here is derived from an EMBL/GenBank/DDBJ whole genome shotgun (WGS) entry which is preliminary data.</text>
</comment>
<name>A0A8S1C8M7_9INSE</name>
<dbReference type="SMART" id="SM00225">
    <property type="entry name" value="BTB"/>
    <property type="match status" value="1"/>
</dbReference>
<dbReference type="Pfam" id="PF00651">
    <property type="entry name" value="BTB"/>
    <property type="match status" value="1"/>
</dbReference>
<dbReference type="SUPFAM" id="SSF54695">
    <property type="entry name" value="POZ domain"/>
    <property type="match status" value="1"/>
</dbReference>
<dbReference type="EMBL" id="CADEPI010000019">
    <property type="protein sequence ID" value="CAB3365130.1"/>
    <property type="molecule type" value="Genomic_DNA"/>
</dbReference>
<accession>A0A8S1C8M7</accession>
<dbReference type="OrthoDB" id="45365at2759"/>
<sequence>MSGAKLTVAIKKLRALEGGALQTDCVFLVGDEQNVQEVHACKADLKVVSSLFFKERLSSHYGPCEYFKLKNIEPQVFKLVAEFAHLCGQLVTEVDSLDLCLKLAAAADEYMIEDLSAQCSKLLEDRFLSVENVWAVLSENLLINATTSSCLKLLSFEAKKCVQHKTFLEAREEAIEMFLTLDQMNIDCELELVKACLYYAKSTDDERATFRRFCPRLRLLALKFSDLQNFVLFLTNEEKTYLAALKNPLLRFEELKLNESIICTIPFERGPHKKILTLIGDDYIDDIRTIFKKAKWEKITSLIIFKITLIAKRCIKILGFDVLCKLDIYEEDYFGEFTSKMYYIRVSESHVKSKSILIRLEEAGHKSYNNNLNGQYTVSINGSVFKREINFPKKLEKNSWAHIDLCAFVPEGCRVEFKVEVLDPDDNPIFLRKLPLADDLSKINQRDTINCFSDILLRSEYAIDSCIFRNIHFVEV</sequence>
<evidence type="ECO:0000259" key="1">
    <source>
        <dbReference type="SMART" id="SM00225"/>
    </source>
</evidence>